<evidence type="ECO:0000313" key="1">
    <source>
        <dbReference type="EMBL" id="VDN45822.1"/>
    </source>
</evidence>
<dbReference type="EMBL" id="UYRU01119232">
    <property type="protein sequence ID" value="VDN45822.1"/>
    <property type="molecule type" value="Genomic_DNA"/>
</dbReference>
<proteinExistence type="predicted"/>
<organism evidence="1 2">
    <name type="scientific">Dibothriocephalus latus</name>
    <name type="common">Fish tapeworm</name>
    <name type="synonym">Diphyllobothrium latum</name>
    <dbReference type="NCBI Taxonomy" id="60516"/>
    <lineage>
        <taxon>Eukaryota</taxon>
        <taxon>Metazoa</taxon>
        <taxon>Spiralia</taxon>
        <taxon>Lophotrochozoa</taxon>
        <taxon>Platyhelminthes</taxon>
        <taxon>Cestoda</taxon>
        <taxon>Eucestoda</taxon>
        <taxon>Diphyllobothriidea</taxon>
        <taxon>Diphyllobothriidae</taxon>
        <taxon>Dibothriocephalus</taxon>
    </lineage>
</organism>
<evidence type="ECO:0000313" key="2">
    <source>
        <dbReference type="Proteomes" id="UP000281553"/>
    </source>
</evidence>
<reference evidence="1 2" key="1">
    <citation type="submission" date="2018-11" db="EMBL/GenBank/DDBJ databases">
        <authorList>
            <consortium name="Pathogen Informatics"/>
        </authorList>
    </citation>
    <scope>NUCLEOTIDE SEQUENCE [LARGE SCALE GENOMIC DNA]</scope>
</reference>
<dbReference type="AlphaFoldDB" id="A0A3P7RS20"/>
<gene>
    <name evidence="1" type="ORF">DILT_LOCUS19717</name>
</gene>
<name>A0A3P7RS20_DIBLA</name>
<dbReference type="Proteomes" id="UP000281553">
    <property type="component" value="Unassembled WGS sequence"/>
</dbReference>
<keyword evidence="2" id="KW-1185">Reference proteome</keyword>
<protein>
    <submittedName>
        <fullName evidence="1">Uncharacterized protein</fullName>
    </submittedName>
</protein>
<accession>A0A3P7RS20</accession>
<sequence length="163" mass="19442">MFWPLIGDLLVCKLNYWLPPLLLTLNNRYASVREEGCCVLAYLVCSYPFFSRLHQYSRRLLICNLTFALFDAMDCHLETYIADRKDSLVARDWPLYVYYVAKYWPDFAMEWNLLYQRQVLALLQTGLERKIARRNAKAAILYLVRRTKRICPLLTAWRTKDDD</sequence>
<dbReference type="OrthoDB" id="6233843at2759"/>